<gene>
    <name evidence="2" type="ORF">SAMN06296036_103145</name>
</gene>
<proteinExistence type="predicted"/>
<name>A0A1Y6BA15_9BACT</name>
<dbReference type="RefSeq" id="WP_132316111.1">
    <property type="nucleotide sequence ID" value="NZ_FWZT01000003.1"/>
</dbReference>
<keyword evidence="3" id="KW-1185">Reference proteome</keyword>
<dbReference type="AlphaFoldDB" id="A0A1Y6BA15"/>
<evidence type="ECO:0000313" key="3">
    <source>
        <dbReference type="Proteomes" id="UP000192907"/>
    </source>
</evidence>
<accession>A0A1Y6BA15</accession>
<dbReference type="EMBL" id="FWZT01000003">
    <property type="protein sequence ID" value="SMF00902.1"/>
    <property type="molecule type" value="Genomic_DNA"/>
</dbReference>
<feature type="chain" id="PRO_5010993062" description="Long-chain fatty acid transport protein" evidence="1">
    <location>
        <begin position="23"/>
        <end position="406"/>
    </location>
</feature>
<dbReference type="Proteomes" id="UP000192907">
    <property type="component" value="Unassembled WGS sequence"/>
</dbReference>
<evidence type="ECO:0000313" key="2">
    <source>
        <dbReference type="EMBL" id="SMF00902.1"/>
    </source>
</evidence>
<dbReference type="STRING" id="1513793.SAMN06296036_103145"/>
<dbReference type="OrthoDB" id="9971127at2"/>
<evidence type="ECO:0008006" key="4">
    <source>
        <dbReference type="Google" id="ProtNLM"/>
    </source>
</evidence>
<organism evidence="2 3">
    <name type="scientific">Pseudobacteriovorax antillogorgiicola</name>
    <dbReference type="NCBI Taxonomy" id="1513793"/>
    <lineage>
        <taxon>Bacteria</taxon>
        <taxon>Pseudomonadati</taxon>
        <taxon>Bdellovibrionota</taxon>
        <taxon>Oligoflexia</taxon>
        <taxon>Oligoflexales</taxon>
        <taxon>Pseudobacteriovoracaceae</taxon>
        <taxon>Pseudobacteriovorax</taxon>
    </lineage>
</organism>
<dbReference type="SUPFAM" id="SSF56935">
    <property type="entry name" value="Porins"/>
    <property type="match status" value="1"/>
</dbReference>
<dbReference type="Gene3D" id="2.40.160.60">
    <property type="entry name" value="Outer membrane protein transport protein (OMPP1/FadL/TodX)"/>
    <property type="match status" value="1"/>
</dbReference>
<keyword evidence="1" id="KW-0732">Signal</keyword>
<sequence length="406" mass="44356">MKLPLPHLALVFLSVWSGPSFGFDIFDYQGASAKLYGGAGITESRNGEAIFYNPANLCDTKGSEYHFDLSPSSLSYQFTPAEPSVPQGNIDVPLLPLLSAGGAMRAKGSPLAVGLIFVPTGANTKTEVKDFPIAVGGQYQVAALENTRKGYKLGFGVGYKPLKNLQLGASLIYDYFDSESKIFLAGQEFLAVSNQNRILLPRLGVNYRFKGLGKLGVEWQPSVKSWYSLSANVSGADPVAVYRQTYRPQVYGIGVRSEFSGRNQVFGQYRFEDWVNGTFAEQNPTQTILGDAPVEFLNAHSFVLGAERRMKSLGKAVGSFSFFGPNKGGGVYDESGNIAFNGRGVQDFESLKRYHVTTGLERAFRGDLASIYGSYIRATAVSDEDTPSAGFYEMTIYMLGYGHRFR</sequence>
<protein>
    <recommendedName>
        <fullName evidence="4">Long-chain fatty acid transport protein</fullName>
    </recommendedName>
</protein>
<feature type="signal peptide" evidence="1">
    <location>
        <begin position="1"/>
        <end position="22"/>
    </location>
</feature>
<evidence type="ECO:0000256" key="1">
    <source>
        <dbReference type="SAM" id="SignalP"/>
    </source>
</evidence>
<reference evidence="3" key="1">
    <citation type="submission" date="2017-04" db="EMBL/GenBank/DDBJ databases">
        <authorList>
            <person name="Varghese N."/>
            <person name="Submissions S."/>
        </authorList>
    </citation>
    <scope>NUCLEOTIDE SEQUENCE [LARGE SCALE GENOMIC DNA]</scope>
    <source>
        <strain evidence="3">RKEM611</strain>
    </source>
</reference>